<gene>
    <name evidence="4" type="ORF">FCS21_04095</name>
</gene>
<accession>A0A8H2PMS4</accession>
<dbReference type="Pfam" id="PF01575">
    <property type="entry name" value="MaoC_dehydratas"/>
    <property type="match status" value="1"/>
</dbReference>
<evidence type="ECO:0000259" key="3">
    <source>
        <dbReference type="Pfam" id="PF12172"/>
    </source>
</evidence>
<evidence type="ECO:0000259" key="1">
    <source>
        <dbReference type="Pfam" id="PF01575"/>
    </source>
</evidence>
<keyword evidence="5" id="KW-1185">Reference proteome</keyword>
<comment type="caution">
    <text evidence="4">The sequence shown here is derived from an EMBL/GenBank/DDBJ whole genome shotgun (WGS) entry which is preliminary data.</text>
</comment>
<dbReference type="InterPro" id="IPR039375">
    <property type="entry name" value="NodN-like"/>
</dbReference>
<dbReference type="PANTHER" id="PTHR34075:SF5">
    <property type="entry name" value="BLR3430 PROTEIN"/>
    <property type="match status" value="1"/>
</dbReference>
<dbReference type="PANTHER" id="PTHR34075">
    <property type="entry name" value="BLR3430 PROTEIN"/>
    <property type="match status" value="1"/>
</dbReference>
<dbReference type="InterPro" id="IPR022002">
    <property type="entry name" value="ChsH2_Znr"/>
</dbReference>
<dbReference type="Gene3D" id="3.10.129.10">
    <property type="entry name" value="Hotdog Thioesterase"/>
    <property type="match status" value="1"/>
</dbReference>
<sequence>MATLKPMPVATKISAPFWQALKENQLKIQQCNSCDGWVFYPRNHCTHCFAHDLQWKQISGEGVLYSYTLTRIPTMPEFSDEMPQALAVVELAQGVRINTTLIDVAEQDITIGMAVKPVFDKVSIDGETLLRFTSTENVGGVRDYIDPLKDLTRNDQGQVQVPVSNLTALSALADNKFTDWSNQIVVDQALINAFAELSGDDYWLHTDPERAKKESPFKTTIAHGSLVQVLQSRLTIALPFEIIGFKTMVNYGSNRLRFPAPVPAGSTIYGRSKVQDISVSHKGVQLTLEVHIHVVGSDKPSVINDLVILYR</sequence>
<dbReference type="EMBL" id="SZVP01000002">
    <property type="protein sequence ID" value="TMM46954.1"/>
    <property type="molecule type" value="Genomic_DNA"/>
</dbReference>
<dbReference type="InterPro" id="IPR052513">
    <property type="entry name" value="Thioester_dehydratase-like"/>
</dbReference>
<dbReference type="InterPro" id="IPR012340">
    <property type="entry name" value="NA-bd_OB-fold"/>
</dbReference>
<proteinExistence type="predicted"/>
<dbReference type="Gene3D" id="6.10.30.10">
    <property type="match status" value="1"/>
</dbReference>
<dbReference type="AlphaFoldDB" id="A0A8H2PMS4"/>
<dbReference type="Pfam" id="PF01796">
    <property type="entry name" value="OB_ChsH2_C"/>
    <property type="match status" value="1"/>
</dbReference>
<name>A0A8H2PMS4_9GAMM</name>
<protein>
    <submittedName>
        <fullName evidence="4">Acyl dehydratase</fullName>
    </submittedName>
</protein>
<dbReference type="InterPro" id="IPR002539">
    <property type="entry name" value="MaoC-like_dom"/>
</dbReference>
<dbReference type="OrthoDB" id="9801735at2"/>
<reference evidence="4 5" key="1">
    <citation type="submission" date="2019-05" db="EMBL/GenBank/DDBJ databases">
        <title>Colwellia ponticola sp. nov., isolated from seawater.</title>
        <authorList>
            <person name="Yoon J.-H."/>
        </authorList>
    </citation>
    <scope>NUCLEOTIDE SEQUENCE [LARGE SCALE GENOMIC DNA]</scope>
    <source>
        <strain evidence="4 5">OISW-25</strain>
    </source>
</reference>
<dbReference type="Pfam" id="PF12172">
    <property type="entry name" value="zf-ChsH2"/>
    <property type="match status" value="1"/>
</dbReference>
<dbReference type="InterPro" id="IPR029069">
    <property type="entry name" value="HotDog_dom_sf"/>
</dbReference>
<feature type="domain" description="ChsH2 rubredoxin-like zinc ribbon" evidence="3">
    <location>
        <begin position="18"/>
        <end position="53"/>
    </location>
</feature>
<dbReference type="InterPro" id="IPR002878">
    <property type="entry name" value="ChsH2_C"/>
</dbReference>
<evidence type="ECO:0000259" key="2">
    <source>
        <dbReference type="Pfam" id="PF01796"/>
    </source>
</evidence>
<dbReference type="RefSeq" id="WP_138620714.1">
    <property type="nucleotide sequence ID" value="NZ_SZVP01000002.1"/>
</dbReference>
<organism evidence="4 5">
    <name type="scientific">Colwellia ponticola</name>
    <dbReference type="NCBI Taxonomy" id="2304625"/>
    <lineage>
        <taxon>Bacteria</taxon>
        <taxon>Pseudomonadati</taxon>
        <taxon>Pseudomonadota</taxon>
        <taxon>Gammaproteobacteria</taxon>
        <taxon>Alteromonadales</taxon>
        <taxon>Colwelliaceae</taxon>
        <taxon>Colwellia</taxon>
    </lineage>
</organism>
<dbReference type="CDD" id="cd03450">
    <property type="entry name" value="NodN"/>
    <property type="match status" value="1"/>
</dbReference>
<feature type="domain" description="MaoC-like" evidence="1">
    <location>
        <begin position="181"/>
        <end position="284"/>
    </location>
</feature>
<feature type="domain" description="ChsH2 C-terminal OB-fold" evidence="2">
    <location>
        <begin position="55"/>
        <end position="120"/>
    </location>
</feature>
<evidence type="ECO:0000313" key="5">
    <source>
        <dbReference type="Proteomes" id="UP000307702"/>
    </source>
</evidence>
<dbReference type="Proteomes" id="UP000307702">
    <property type="component" value="Unassembled WGS sequence"/>
</dbReference>
<dbReference type="SUPFAM" id="SSF54637">
    <property type="entry name" value="Thioesterase/thiol ester dehydrase-isomerase"/>
    <property type="match status" value="1"/>
</dbReference>
<dbReference type="SUPFAM" id="SSF50249">
    <property type="entry name" value="Nucleic acid-binding proteins"/>
    <property type="match status" value="1"/>
</dbReference>
<evidence type="ECO:0000313" key="4">
    <source>
        <dbReference type="EMBL" id="TMM46954.1"/>
    </source>
</evidence>